<dbReference type="GO" id="GO:0003729">
    <property type="term" value="F:mRNA binding"/>
    <property type="evidence" value="ECO:0007669"/>
    <property type="project" value="TreeGrafter"/>
</dbReference>
<evidence type="ECO:0000256" key="1">
    <source>
        <dbReference type="ARBA" id="ARBA00004123"/>
    </source>
</evidence>
<dbReference type="Gene3D" id="1.10.10.10">
    <property type="entry name" value="Winged helix-like DNA-binding domain superfamily/Winged helix DNA-binding domain"/>
    <property type="match status" value="1"/>
</dbReference>
<comment type="caution">
    <text evidence="7">The sequence shown here is derived from an EMBL/GenBank/DDBJ whole genome shotgun (WGS) entry which is preliminary data.</text>
</comment>
<dbReference type="EMBL" id="QCYY01001142">
    <property type="protein sequence ID" value="ROT80213.1"/>
    <property type="molecule type" value="Genomic_DNA"/>
</dbReference>
<evidence type="ECO:0000313" key="8">
    <source>
        <dbReference type="Proteomes" id="UP000283509"/>
    </source>
</evidence>
<dbReference type="SUPFAM" id="SSF46785">
    <property type="entry name" value="Winged helix' DNA-binding domain"/>
    <property type="match status" value="1"/>
</dbReference>
<dbReference type="OrthoDB" id="435402at2759"/>
<evidence type="ECO:0000259" key="6">
    <source>
        <dbReference type="PROSITE" id="PS50961"/>
    </source>
</evidence>
<evidence type="ECO:0000256" key="5">
    <source>
        <dbReference type="SAM" id="MobiDB-lite"/>
    </source>
</evidence>
<evidence type="ECO:0000256" key="4">
    <source>
        <dbReference type="PROSITE-ProRule" id="PRU00332"/>
    </source>
</evidence>
<dbReference type="InterPro" id="IPR006630">
    <property type="entry name" value="La_HTH"/>
</dbReference>
<dbReference type="GO" id="GO:0005634">
    <property type="term" value="C:nucleus"/>
    <property type="evidence" value="ECO:0007669"/>
    <property type="project" value="UniProtKB-SubCell"/>
</dbReference>
<keyword evidence="8" id="KW-1185">Reference proteome</keyword>
<evidence type="ECO:0000256" key="3">
    <source>
        <dbReference type="ARBA" id="ARBA00023242"/>
    </source>
</evidence>
<dbReference type="PANTHER" id="PTHR22792:SF140">
    <property type="entry name" value="ACHILLES, ISOFORM A"/>
    <property type="match status" value="1"/>
</dbReference>
<dbReference type="InterPro" id="IPR036390">
    <property type="entry name" value="WH_DNA-bd_sf"/>
</dbReference>
<feature type="region of interest" description="Disordered" evidence="5">
    <location>
        <begin position="1"/>
        <end position="70"/>
    </location>
</feature>
<feature type="domain" description="HTH La-type RNA-binding" evidence="6">
    <location>
        <begin position="71"/>
        <end position="162"/>
    </location>
</feature>
<dbReference type="PROSITE" id="PS50961">
    <property type="entry name" value="HTH_LA"/>
    <property type="match status" value="1"/>
</dbReference>
<sequence>MSEEKCVAVGSPDSGVEESLSSSIARMILEEEVEEDPATDVKSNEKEDQRRNSVSSEGTSTTDDRDSINANLTQAERVTVVRELLETYFSDNYLTRDIFLLKHFRKSKEGWISLKFMASYKRIKRTTKYVNEVEEAVKQSSLLELNAERNKVRRLAPLPTCIEDYIPTRMTLIACLPESLRSLTALSKFVGVYGEVASIQILRPGVNLPDFLWETVGNFPQVREQWCAVVEFDEMSAAGQCASAITGGEKVGASMWATELVMPWRNRKNSDRTETWADSMKNRCRSLPSSGYSSPILTPEQSPSFLGTNREVRGMTKRERITMNRSKANRCCHSFACQHQIQFPPCQHLSFSQTCSPNAHKKYAYLRQGDCGCRSSPKRYVSQATTGSNCDNWRMAPAAQ</sequence>
<keyword evidence="2 4" id="KW-0694">RNA-binding</keyword>
<accession>A0A3R7QIR4</accession>
<evidence type="ECO:0000313" key="7">
    <source>
        <dbReference type="EMBL" id="ROT80213.1"/>
    </source>
</evidence>
<gene>
    <name evidence="7" type="ORF">C7M84_001064</name>
</gene>
<dbReference type="GO" id="GO:0006396">
    <property type="term" value="P:RNA processing"/>
    <property type="evidence" value="ECO:0007669"/>
    <property type="project" value="InterPro"/>
</dbReference>
<dbReference type="GO" id="GO:1990904">
    <property type="term" value="C:ribonucleoprotein complex"/>
    <property type="evidence" value="ECO:0007669"/>
    <property type="project" value="InterPro"/>
</dbReference>
<comment type="subcellular location">
    <subcellularLocation>
        <location evidence="1">Nucleus</location>
    </subcellularLocation>
</comment>
<organism evidence="7 8">
    <name type="scientific">Penaeus vannamei</name>
    <name type="common">Whiteleg shrimp</name>
    <name type="synonym">Litopenaeus vannamei</name>
    <dbReference type="NCBI Taxonomy" id="6689"/>
    <lineage>
        <taxon>Eukaryota</taxon>
        <taxon>Metazoa</taxon>
        <taxon>Ecdysozoa</taxon>
        <taxon>Arthropoda</taxon>
        <taxon>Crustacea</taxon>
        <taxon>Multicrustacea</taxon>
        <taxon>Malacostraca</taxon>
        <taxon>Eumalacostraca</taxon>
        <taxon>Eucarida</taxon>
        <taxon>Decapoda</taxon>
        <taxon>Dendrobranchiata</taxon>
        <taxon>Penaeoidea</taxon>
        <taxon>Penaeidae</taxon>
        <taxon>Penaeus</taxon>
    </lineage>
</organism>
<keyword evidence="3" id="KW-0539">Nucleus</keyword>
<name>A0A3R7QIR4_PENVA</name>
<dbReference type="Proteomes" id="UP000283509">
    <property type="component" value="Unassembled WGS sequence"/>
</dbReference>
<dbReference type="PANTHER" id="PTHR22792">
    <property type="entry name" value="LUPUS LA PROTEIN-RELATED"/>
    <property type="match status" value="1"/>
</dbReference>
<dbReference type="InterPro" id="IPR045180">
    <property type="entry name" value="La_dom_prot"/>
</dbReference>
<proteinExistence type="predicted"/>
<feature type="compositionally biased region" description="Polar residues" evidence="5">
    <location>
        <begin position="52"/>
        <end position="61"/>
    </location>
</feature>
<dbReference type="PRINTS" id="PR00302">
    <property type="entry name" value="LUPUSLA"/>
</dbReference>
<dbReference type="SMART" id="SM00715">
    <property type="entry name" value="LA"/>
    <property type="match status" value="1"/>
</dbReference>
<reference evidence="7 8" key="1">
    <citation type="submission" date="2018-04" db="EMBL/GenBank/DDBJ databases">
        <authorList>
            <person name="Zhang X."/>
            <person name="Yuan J."/>
            <person name="Li F."/>
            <person name="Xiang J."/>
        </authorList>
    </citation>
    <scope>NUCLEOTIDE SEQUENCE [LARGE SCALE GENOMIC DNA]</scope>
    <source>
        <tissue evidence="7">Muscle</tissue>
    </source>
</reference>
<dbReference type="AlphaFoldDB" id="A0A3R7QIR4"/>
<dbReference type="InterPro" id="IPR002344">
    <property type="entry name" value="Lupus_La"/>
</dbReference>
<reference evidence="7 8" key="2">
    <citation type="submission" date="2019-01" db="EMBL/GenBank/DDBJ databases">
        <title>The decoding of complex shrimp genome reveals the adaptation for benthos swimmer, frequently molting mechanism and breeding impact on genome.</title>
        <authorList>
            <person name="Sun Y."/>
            <person name="Gao Y."/>
            <person name="Yu Y."/>
        </authorList>
    </citation>
    <scope>NUCLEOTIDE SEQUENCE [LARGE SCALE GENOMIC DNA]</scope>
    <source>
        <tissue evidence="7">Muscle</tissue>
    </source>
</reference>
<dbReference type="Pfam" id="PF05383">
    <property type="entry name" value="La"/>
    <property type="match status" value="1"/>
</dbReference>
<evidence type="ECO:0000256" key="2">
    <source>
        <dbReference type="ARBA" id="ARBA00022884"/>
    </source>
</evidence>
<protein>
    <submittedName>
        <fullName evidence="7">Putative la-related protein 6-like</fullName>
    </submittedName>
</protein>
<feature type="compositionally biased region" description="Basic and acidic residues" evidence="5">
    <location>
        <begin position="42"/>
        <end position="51"/>
    </location>
</feature>
<dbReference type="InterPro" id="IPR036388">
    <property type="entry name" value="WH-like_DNA-bd_sf"/>
</dbReference>